<keyword evidence="5" id="KW-1185">Reference proteome</keyword>
<organism evidence="4 5">
    <name type="scientific">Diabrotica balteata</name>
    <name type="common">Banded cucumber beetle</name>
    <dbReference type="NCBI Taxonomy" id="107213"/>
    <lineage>
        <taxon>Eukaryota</taxon>
        <taxon>Metazoa</taxon>
        <taxon>Ecdysozoa</taxon>
        <taxon>Arthropoda</taxon>
        <taxon>Hexapoda</taxon>
        <taxon>Insecta</taxon>
        <taxon>Pterygota</taxon>
        <taxon>Neoptera</taxon>
        <taxon>Endopterygota</taxon>
        <taxon>Coleoptera</taxon>
        <taxon>Polyphaga</taxon>
        <taxon>Cucujiformia</taxon>
        <taxon>Chrysomeloidea</taxon>
        <taxon>Chrysomelidae</taxon>
        <taxon>Galerucinae</taxon>
        <taxon>Diabroticina</taxon>
        <taxon>Diabroticites</taxon>
        <taxon>Diabrotica</taxon>
    </lineage>
</organism>
<dbReference type="PANTHER" id="PTHR37162">
    <property type="entry name" value="HAT FAMILY DIMERISATION DOMAINCONTAINING PROTEIN-RELATED"/>
    <property type="match status" value="1"/>
</dbReference>
<name>A0A9N9TD70_DIABA</name>
<dbReference type="Pfam" id="PF14291">
    <property type="entry name" value="DUF4371"/>
    <property type="match status" value="1"/>
</dbReference>
<evidence type="ECO:0000313" key="5">
    <source>
        <dbReference type="Proteomes" id="UP001153709"/>
    </source>
</evidence>
<reference evidence="4" key="1">
    <citation type="submission" date="2022-01" db="EMBL/GenBank/DDBJ databases">
        <authorList>
            <person name="King R."/>
        </authorList>
    </citation>
    <scope>NUCLEOTIDE SEQUENCE</scope>
</reference>
<dbReference type="InterPro" id="IPR012337">
    <property type="entry name" value="RNaseH-like_sf"/>
</dbReference>
<dbReference type="SUPFAM" id="SSF53098">
    <property type="entry name" value="Ribonuclease H-like"/>
    <property type="match status" value="1"/>
</dbReference>
<evidence type="ECO:0000259" key="3">
    <source>
        <dbReference type="Pfam" id="PF14291"/>
    </source>
</evidence>
<accession>A0A9N9TD70</accession>
<dbReference type="OrthoDB" id="6781255at2759"/>
<feature type="domain" description="DUF4371" evidence="3">
    <location>
        <begin position="198"/>
        <end position="304"/>
    </location>
</feature>
<feature type="domain" description="HAT C-terminal dimerisation" evidence="2">
    <location>
        <begin position="627"/>
        <end position="682"/>
    </location>
</feature>
<protein>
    <submittedName>
        <fullName evidence="4">Uncharacterized protein</fullName>
    </submittedName>
</protein>
<feature type="compositionally biased region" description="Basic residues" evidence="1">
    <location>
        <begin position="1"/>
        <end position="11"/>
    </location>
</feature>
<dbReference type="GO" id="GO:0046983">
    <property type="term" value="F:protein dimerization activity"/>
    <property type="evidence" value="ECO:0007669"/>
    <property type="project" value="InterPro"/>
</dbReference>
<feature type="region of interest" description="Disordered" evidence="1">
    <location>
        <begin position="1"/>
        <end position="66"/>
    </location>
</feature>
<dbReference type="AlphaFoldDB" id="A0A9N9TD70"/>
<proteinExistence type="predicted"/>
<dbReference type="EMBL" id="OU898284">
    <property type="protein sequence ID" value="CAG9840762.1"/>
    <property type="molecule type" value="Genomic_DNA"/>
</dbReference>
<dbReference type="InterPro" id="IPR008906">
    <property type="entry name" value="HATC_C_dom"/>
</dbReference>
<sequence>MDRFVIRKRKRSESDQTEVHASTSTSNQAGASTPNQAEASTSSKAEPSTSKSTQNILEDSLTENESPTITHEIKFRDSWLTQFSWLKLESTGQKICKVCNKSIEGSKTHLERHQQNSRHKQLLRQVTSTGNIENLLQNNEQHAFLTSVKKAEYKLVMGLVVEHNSPMLVMDHVPKLLASTVPDSKIIKSLACGRTKTTNMIHMLKREAESVLITKLQGTKFSIIIDETTDISTRKCLAILVRYLDKTSYSVMDSLLTLVEVEECTADGLTSAILNVLHTFNINLENVIGFAADNASVMMGEFGGVQAKLKEKINTNIFVLGCICHSLHLCASEASKKIPSCIEEFIQDVYNYISRSPKRLKVYSQFQEFLEIKPHKILKLSQTRWLSLEAVVTRVLEQWQALKLFFTGEAFEEKDFARPSNILEKLNDPLYELYFTFLAHILPLINKLNIEFQSEKPKLHLLFERITTVYKTILKFYLKSRYVDSNSNVLMINPINVDEYLPNEEIYLGTKVEIIIKNSQLNNTHLLPFYNNCLNFYTQLCLQIRKRFKNLSKFENLRLLNPTELLEKPISLISIIDEFPQLVNGNIEDISIEAREISSLPIYLKNKLRNLEFSEFWFELNNLKNSADEPIFQNICSFVFNILSLPHSSAAAERIFSQLNLIKSKTRNRLTPETCNSLLMAKTLLAKNNCYEWEPTNTLLTKNIQYN</sequence>
<dbReference type="Pfam" id="PF05699">
    <property type="entry name" value="Dimer_Tnp_hAT"/>
    <property type="match status" value="1"/>
</dbReference>
<dbReference type="Proteomes" id="UP001153709">
    <property type="component" value="Chromosome 9"/>
</dbReference>
<dbReference type="InterPro" id="IPR025398">
    <property type="entry name" value="DUF4371"/>
</dbReference>
<feature type="compositionally biased region" description="Polar residues" evidence="1">
    <location>
        <begin position="19"/>
        <end position="66"/>
    </location>
</feature>
<gene>
    <name evidence="4" type="ORF">DIABBA_LOCUS13386</name>
</gene>
<evidence type="ECO:0000313" key="4">
    <source>
        <dbReference type="EMBL" id="CAG9840762.1"/>
    </source>
</evidence>
<evidence type="ECO:0000259" key="2">
    <source>
        <dbReference type="Pfam" id="PF05699"/>
    </source>
</evidence>
<evidence type="ECO:0000256" key="1">
    <source>
        <dbReference type="SAM" id="MobiDB-lite"/>
    </source>
</evidence>
<dbReference type="PANTHER" id="PTHR37162:SF1">
    <property type="entry name" value="BED-TYPE DOMAIN-CONTAINING PROTEIN"/>
    <property type="match status" value="1"/>
</dbReference>